<comment type="caution">
    <text evidence="1">The sequence shown here is derived from an EMBL/GenBank/DDBJ whole genome shotgun (WGS) entry which is preliminary data.</text>
</comment>
<organism evidence="1 2">
    <name type="scientific">Actinokineospora spheciospongiae</name>
    <dbReference type="NCBI Taxonomy" id="909613"/>
    <lineage>
        <taxon>Bacteria</taxon>
        <taxon>Bacillati</taxon>
        <taxon>Actinomycetota</taxon>
        <taxon>Actinomycetes</taxon>
        <taxon>Pseudonocardiales</taxon>
        <taxon>Pseudonocardiaceae</taxon>
        <taxon>Actinokineospora</taxon>
    </lineage>
</organism>
<reference evidence="1 2" key="1">
    <citation type="journal article" date="2014" name="Genome Announc.">
        <title>Draft Genome Sequence of the Antitrypanosomally Active Sponge-Associated Bacterium Actinokineospora sp. Strain EG49.</title>
        <authorList>
            <person name="Harjes J."/>
            <person name="Ryu T."/>
            <person name="Abdelmohsen U.R."/>
            <person name="Moitinho-Silva L."/>
            <person name="Horn H."/>
            <person name="Ravasi T."/>
            <person name="Hentschel U."/>
        </authorList>
    </citation>
    <scope>NUCLEOTIDE SEQUENCE [LARGE SCALE GENOMIC DNA]</scope>
    <source>
        <strain evidence="1 2">EG49</strain>
    </source>
</reference>
<evidence type="ECO:0000313" key="1">
    <source>
        <dbReference type="EMBL" id="EWC62789.1"/>
    </source>
</evidence>
<accession>W7J9T5</accession>
<proteinExistence type="predicted"/>
<sequence>MDHPTFLLPQRVSWARVSHDRVYGRQQGAHGVLFAVSTVTSVQLG</sequence>
<protein>
    <submittedName>
        <fullName evidence="1">Uncharacterized protein</fullName>
    </submittedName>
</protein>
<dbReference type="Proteomes" id="UP000019277">
    <property type="component" value="Unassembled WGS sequence"/>
</dbReference>
<name>W7J9T5_9PSEU</name>
<evidence type="ECO:0000313" key="2">
    <source>
        <dbReference type="Proteomes" id="UP000019277"/>
    </source>
</evidence>
<gene>
    <name evidence="1" type="ORF">UO65_1911</name>
</gene>
<dbReference type="AlphaFoldDB" id="W7J9T5"/>
<dbReference type="STRING" id="909613.UO65_1911"/>
<dbReference type="EMBL" id="AYXG01000071">
    <property type="protein sequence ID" value="EWC62789.1"/>
    <property type="molecule type" value="Genomic_DNA"/>
</dbReference>
<keyword evidence="2" id="KW-1185">Reference proteome</keyword>